<evidence type="ECO:0000313" key="2">
    <source>
        <dbReference type="Proteomes" id="UP000324536"/>
    </source>
</evidence>
<name>A0A5C1YK80_9PROT</name>
<reference evidence="1 2" key="1">
    <citation type="submission" date="2019-09" db="EMBL/GenBank/DDBJ databases">
        <title>Genome sequencing of strain KACC 21233.</title>
        <authorList>
            <person name="Heo J."/>
            <person name="Kim S.-J."/>
            <person name="Kim J.-S."/>
            <person name="Hong S.-B."/>
            <person name="Kwon S.-W."/>
        </authorList>
    </citation>
    <scope>NUCLEOTIDE SEQUENCE [LARGE SCALE GENOMIC DNA]</scope>
    <source>
        <strain evidence="1 2">KACC 21233</strain>
    </source>
</reference>
<accession>A0A5C1YK80</accession>
<dbReference type="Proteomes" id="UP000324536">
    <property type="component" value="Chromosome"/>
</dbReference>
<dbReference type="OrthoDB" id="9763676at2"/>
<dbReference type="PIRSF" id="PIRSF028304">
    <property type="entry name" value="UCP028304"/>
    <property type="match status" value="1"/>
</dbReference>
<dbReference type="AlphaFoldDB" id="A0A5C1YK80"/>
<dbReference type="PANTHER" id="PTHR35370">
    <property type="entry name" value="CYTOPLASMIC PROTEIN-RELATED-RELATED"/>
    <property type="match status" value="1"/>
</dbReference>
<gene>
    <name evidence="1" type="primary">tssF</name>
    <name evidence="1" type="ORF">FLP30_00740</name>
</gene>
<dbReference type="NCBIfam" id="TIGR03359">
    <property type="entry name" value="VI_chp_6"/>
    <property type="match status" value="1"/>
</dbReference>
<dbReference type="PANTHER" id="PTHR35370:SF1">
    <property type="entry name" value="TYPE VI SECRETION SYSTEM COMPONENT TSSF1"/>
    <property type="match status" value="1"/>
</dbReference>
<dbReference type="EMBL" id="CP043506">
    <property type="protein sequence ID" value="QEO16463.1"/>
    <property type="molecule type" value="Genomic_DNA"/>
</dbReference>
<evidence type="ECO:0000313" key="1">
    <source>
        <dbReference type="EMBL" id="QEO16463.1"/>
    </source>
</evidence>
<dbReference type="InterPro" id="IPR010272">
    <property type="entry name" value="T6SS_TssF"/>
</dbReference>
<proteinExistence type="predicted"/>
<dbReference type="RefSeq" id="WP_149277904.1">
    <property type="nucleotide sequence ID" value="NZ_CP043506.1"/>
</dbReference>
<dbReference type="KEGG" id="acek:FLP30_00740"/>
<dbReference type="Pfam" id="PF05947">
    <property type="entry name" value="T6SS_TssF"/>
    <property type="match status" value="1"/>
</dbReference>
<keyword evidence="2" id="KW-1185">Reference proteome</keyword>
<organism evidence="1 2">
    <name type="scientific">Acetobacter vaccinii</name>
    <dbReference type="NCBI Taxonomy" id="2592655"/>
    <lineage>
        <taxon>Bacteria</taxon>
        <taxon>Pseudomonadati</taxon>
        <taxon>Pseudomonadota</taxon>
        <taxon>Alphaproteobacteria</taxon>
        <taxon>Acetobacterales</taxon>
        <taxon>Acetobacteraceae</taxon>
        <taxon>Acetobacter</taxon>
    </lineage>
</organism>
<sequence>MEEKISNRRYYEDELAYLRELGSAFGRANPQIAGLLSQQSHDPDIERLMEAFAFLTAKLRQRLEEGLPELAHGVMALLAPYYLRPLPAMSIVELTPAKEGHDTVLPSGSEVLSVPVESSVCSFQTCGDVPLVPAVVSGVRQQENAGITRLYVTLSMQPGASTQKLASQKLRLFLGGGRDQRSGRILLHMLMTGLASVEVMLGDRPHHLGSAISQAGFAESEAMLPWPANCAPAYRILLEYLAFPDRFLFVDLPAIPADVALPAGEVTFVLTFRSRLELPVELGPEDLRLNCVPVVNLFRCDGQPIRPAQDRVEYLLLPALPYAAQAQIFNISAVWGRRRGYKGDIPIQNFNAFTQVNADEAGYCYSAHIRQAVIGYGSETWLSFMDMKDHTVVPQMDVVSSSLLCTNGALAARVPVGGICRMGGGVMGITQVRNIVPVYAGVSPPLQSSILWRLVSGLLRTLQPLDNVDALRLLIEAHDFRAKANEQARLKSQNMLASLAAVRTEAFDHILRGTPVRGRRTIIELQRTGFSSLEELYLFATAMDAFLGVYASVNSVWCLEVHDTYGNIRFVFPVRQGRTSLS</sequence>
<protein>
    <submittedName>
        <fullName evidence="1">Type VI secretion system baseplate subunit TssF</fullName>
    </submittedName>
</protein>